<dbReference type="InterPro" id="IPR034746">
    <property type="entry name" value="POTRA"/>
</dbReference>
<comment type="subcellular location">
    <subcellularLocation>
        <location evidence="1">Membrane</location>
    </subcellularLocation>
</comment>
<dbReference type="eggNOG" id="COG4775">
    <property type="taxonomic scope" value="Bacteria"/>
</dbReference>
<dbReference type="InterPro" id="IPR023707">
    <property type="entry name" value="OM_assembly_BamA"/>
</dbReference>
<dbReference type="Pfam" id="PF07244">
    <property type="entry name" value="POTRA"/>
    <property type="match status" value="4"/>
</dbReference>
<dbReference type="PIRSF" id="PIRSF006076">
    <property type="entry name" value="OM_assembly_OMP85"/>
    <property type="match status" value="1"/>
</dbReference>
<dbReference type="RefSeq" id="WP_061314993.1">
    <property type="nucleotide sequence ID" value="NZ_KQ965660.1"/>
</dbReference>
<comment type="caution">
    <text evidence="6">The sequence shown here is derived from an EMBL/GenBank/DDBJ whole genome shotgun (WGS) entry which is preliminary data.</text>
</comment>
<protein>
    <submittedName>
        <fullName evidence="6">Outer membrane protein assembly complex, YaeT protein</fullName>
    </submittedName>
</protein>
<name>A0A137SYG4_9BACT</name>
<dbReference type="PROSITE" id="PS51779">
    <property type="entry name" value="POTRA"/>
    <property type="match status" value="1"/>
</dbReference>
<dbReference type="PATRIC" id="fig|28125.4.peg.1073"/>
<dbReference type="InterPro" id="IPR010827">
    <property type="entry name" value="BamA/TamA_POTRA"/>
</dbReference>
<dbReference type="AlphaFoldDB" id="A0A137SYG4"/>
<accession>A0A137SYG4</accession>
<dbReference type="GO" id="GO:0019867">
    <property type="term" value="C:outer membrane"/>
    <property type="evidence" value="ECO:0007669"/>
    <property type="project" value="InterPro"/>
</dbReference>
<keyword evidence="2" id="KW-0812">Transmembrane</keyword>
<evidence type="ECO:0000259" key="5">
    <source>
        <dbReference type="PROSITE" id="PS51779"/>
    </source>
</evidence>
<keyword evidence="2" id="KW-1134">Transmembrane beta strand</keyword>
<keyword evidence="4" id="KW-0732">Signal</keyword>
<dbReference type="GO" id="GO:0071709">
    <property type="term" value="P:membrane assembly"/>
    <property type="evidence" value="ECO:0007669"/>
    <property type="project" value="InterPro"/>
</dbReference>
<evidence type="ECO:0000256" key="2">
    <source>
        <dbReference type="ARBA" id="ARBA00022452"/>
    </source>
</evidence>
<evidence type="ECO:0000313" key="6">
    <source>
        <dbReference type="EMBL" id="KXO17412.1"/>
    </source>
</evidence>
<reference evidence="6 7" key="1">
    <citation type="submission" date="2016-02" db="EMBL/GenBank/DDBJ databases">
        <authorList>
            <person name="Wen L."/>
            <person name="He K."/>
            <person name="Yang H."/>
        </authorList>
    </citation>
    <scope>NUCLEOTIDE SEQUENCE [LARGE SCALE GENOMIC DNA]</scope>
    <source>
        <strain evidence="6 7">GED7880</strain>
    </source>
</reference>
<evidence type="ECO:0000313" key="7">
    <source>
        <dbReference type="Proteomes" id="UP000070093"/>
    </source>
</evidence>
<dbReference type="Gene3D" id="2.40.160.50">
    <property type="entry name" value="membrane protein fhac: a member of the omp85/tpsb transporter family"/>
    <property type="match status" value="1"/>
</dbReference>
<dbReference type="STRING" id="28125.HMPREF3202_01084"/>
<evidence type="ECO:0000256" key="1">
    <source>
        <dbReference type="ARBA" id="ARBA00004370"/>
    </source>
</evidence>
<gene>
    <name evidence="6" type="ORF">HMPREF3202_01084</name>
</gene>
<keyword evidence="3" id="KW-0472">Membrane</keyword>
<evidence type="ECO:0000256" key="3">
    <source>
        <dbReference type="ARBA" id="ARBA00023136"/>
    </source>
</evidence>
<evidence type="ECO:0000256" key="4">
    <source>
        <dbReference type="SAM" id="SignalP"/>
    </source>
</evidence>
<feature type="signal peptide" evidence="4">
    <location>
        <begin position="1"/>
        <end position="23"/>
    </location>
</feature>
<dbReference type="Gene3D" id="3.10.20.310">
    <property type="entry name" value="membrane protein fhac"/>
    <property type="match status" value="5"/>
</dbReference>
<dbReference type="EMBL" id="LTAG01000046">
    <property type="protein sequence ID" value="KXO17412.1"/>
    <property type="molecule type" value="Genomic_DNA"/>
</dbReference>
<proteinExistence type="predicted"/>
<sequence length="872" mass="99499">MRNINKILMLLAIASGGTYTANAQEKIVNPNITYAGNPVTYRLAGLRVTGVIGYEDYVLTGISGLAVGQKIEVPGTAISDAVKRYWKHGLFSDVSISADSIVGEDIYLNIHLKTRPRVSTINYNGISKKEKEDMESKLGLLKGGQITPNMIDRAKVLAKKYFDDKGYKNAEINIVQRDDNNSKNQVTLDVNIDKKKKMKVHKIYIDGNKELSDKKLKGGLFKKGAFSKIHESGTLASFLKSKKYTPERWEEDKKNLIAKYNEYGYRDATIVKDSVWNVDDSHVAIYVKVDEGKKYYIRNITWVGNTVYTTDQLSRLLNMHKGDVYNQKYMNKRLSEDEDAVGNAYWNNGYLFYNLQPTEVNIDGDSIDLEMRIFEGQQAHINRVRINGNDRLYENVVRREMRTKPGDLFSKEALTRTARELASMGHFDPEHVNPDVKPNYETGTVDINWNLKQKSNDQIELSLGWGQTGVIGKVGLKLNNFSMANLFRKKSERRGILPVGDGEVLALSAQTNGTYYQSYSVNYSTNWFGGKRPIQFSVGAYYSKQTDVSSNYYNSAYMNNFYNYQYGYGNYNYNSYENYYDPNKSIRLFGVNVGWGKRLTWPDDYFTLSLQLAYQRYMLKNWRYFIMSNGAANNLNVNVSLNRSSTDNQLFPRRGSEFTASLTITPPWSKWDGKDYRNLANDPKAATYSAEQQEKYKWIEYHKWKFKARTFTSLTGGQKNLVLMTRVELGLLGSYNKYKKSPFETYYMGGDGMSGYSTGYAEETIGLRGYENGSLTPYGAEGYAYNRFTLELRYPFLLGNTTIYGLGFIEAGNAWTDTSKFNPFDMKRSAGLGVRIFLPMVGLMGIDWAYGFDKVYGQKGGSQFHFILGQEF</sequence>
<feature type="domain" description="POTRA" evidence="5">
    <location>
        <begin position="295"/>
        <end position="376"/>
    </location>
</feature>
<feature type="chain" id="PRO_5007481156" evidence="4">
    <location>
        <begin position="24"/>
        <end position="872"/>
    </location>
</feature>
<dbReference type="Proteomes" id="UP000070093">
    <property type="component" value="Unassembled WGS sequence"/>
</dbReference>
<organism evidence="6 7">
    <name type="scientific">Prevotella bivia</name>
    <dbReference type="NCBI Taxonomy" id="28125"/>
    <lineage>
        <taxon>Bacteria</taxon>
        <taxon>Pseudomonadati</taxon>
        <taxon>Bacteroidota</taxon>
        <taxon>Bacteroidia</taxon>
        <taxon>Bacteroidales</taxon>
        <taxon>Prevotellaceae</taxon>
        <taxon>Prevotella</taxon>
    </lineage>
</organism>